<evidence type="ECO:0000313" key="2">
    <source>
        <dbReference type="EMBL" id="HGS04901.1"/>
    </source>
</evidence>
<comment type="caution">
    <text evidence="2">The sequence shown here is derived from an EMBL/GenBank/DDBJ whole genome shotgun (WGS) entry which is preliminary data.</text>
</comment>
<dbReference type="AlphaFoldDB" id="A0A7V4G7X6"/>
<feature type="transmembrane region" description="Helical" evidence="1">
    <location>
        <begin position="6"/>
        <end position="25"/>
    </location>
</feature>
<dbReference type="EMBL" id="DSXI01000231">
    <property type="protein sequence ID" value="HGS04901.1"/>
    <property type="molecule type" value="Genomic_DNA"/>
</dbReference>
<name>A0A7V4G7X6_9BACT</name>
<keyword evidence="1" id="KW-0472">Membrane</keyword>
<organism evidence="2">
    <name type="scientific">Desulfobacca acetoxidans</name>
    <dbReference type="NCBI Taxonomy" id="60893"/>
    <lineage>
        <taxon>Bacteria</taxon>
        <taxon>Pseudomonadati</taxon>
        <taxon>Thermodesulfobacteriota</taxon>
        <taxon>Desulfobaccia</taxon>
        <taxon>Desulfobaccales</taxon>
        <taxon>Desulfobaccaceae</taxon>
        <taxon>Desulfobacca</taxon>
    </lineage>
</organism>
<gene>
    <name evidence="2" type="ORF">ENT08_04065</name>
</gene>
<reference evidence="2" key="1">
    <citation type="journal article" date="2020" name="mSystems">
        <title>Genome- and Community-Level Interaction Insights into Carbon Utilization and Element Cycling Functions of Hydrothermarchaeota in Hydrothermal Sediment.</title>
        <authorList>
            <person name="Zhou Z."/>
            <person name="Liu Y."/>
            <person name="Xu W."/>
            <person name="Pan J."/>
            <person name="Luo Z.H."/>
            <person name="Li M."/>
        </authorList>
    </citation>
    <scope>NUCLEOTIDE SEQUENCE [LARGE SCALE GENOMIC DNA]</scope>
    <source>
        <strain evidence="2">SpSt-548</strain>
    </source>
</reference>
<sequence length="104" mass="11573">MFQGLKMANLLILIGVIFAVLHASLKGYIKGEATAAIILLTVVFLLAARRSILARLIAVSIPIYFFAKEYGFLTPYDLTALMFAILPLLIMLIGFYVMFRGPFK</sequence>
<keyword evidence="1" id="KW-0812">Transmembrane</keyword>
<keyword evidence="1" id="KW-1133">Transmembrane helix</keyword>
<proteinExistence type="predicted"/>
<feature type="transmembrane region" description="Helical" evidence="1">
    <location>
        <begin position="78"/>
        <end position="99"/>
    </location>
</feature>
<protein>
    <submittedName>
        <fullName evidence="2">Uncharacterized protein</fullName>
    </submittedName>
</protein>
<feature type="transmembrane region" description="Helical" evidence="1">
    <location>
        <begin position="37"/>
        <end position="66"/>
    </location>
</feature>
<evidence type="ECO:0000256" key="1">
    <source>
        <dbReference type="SAM" id="Phobius"/>
    </source>
</evidence>
<accession>A0A7V4G7X6</accession>